<dbReference type="Gene3D" id="2.40.50.140">
    <property type="entry name" value="Nucleic acid-binding proteins"/>
    <property type="match status" value="1"/>
</dbReference>
<evidence type="ECO:0000256" key="1">
    <source>
        <dbReference type="ARBA" id="ARBA00023125"/>
    </source>
</evidence>
<gene>
    <name evidence="3" type="ORF">BJY01DRAFT_252574</name>
</gene>
<dbReference type="Pfam" id="PF00436">
    <property type="entry name" value="SSB"/>
    <property type="match status" value="1"/>
</dbReference>
<dbReference type="InterPro" id="IPR012340">
    <property type="entry name" value="NA-bd_OB-fold"/>
</dbReference>
<dbReference type="PANTHER" id="PTHR10302:SF0">
    <property type="entry name" value="SINGLE-STRANDED DNA-BINDING PROTEIN, MITOCHONDRIAL"/>
    <property type="match status" value="1"/>
</dbReference>
<keyword evidence="1 2" id="KW-0238">DNA-binding</keyword>
<evidence type="ECO:0000313" key="3">
    <source>
        <dbReference type="EMBL" id="KAL2835504.1"/>
    </source>
</evidence>
<dbReference type="NCBIfam" id="TIGR00621">
    <property type="entry name" value="ssb"/>
    <property type="match status" value="1"/>
</dbReference>
<dbReference type="InterPro" id="IPR000424">
    <property type="entry name" value="Primosome_PriB/ssb"/>
</dbReference>
<dbReference type="InterPro" id="IPR011344">
    <property type="entry name" value="ssDNA-bd"/>
</dbReference>
<evidence type="ECO:0008006" key="5">
    <source>
        <dbReference type="Google" id="ProtNLM"/>
    </source>
</evidence>
<name>A0ABR4J667_9EURO</name>
<proteinExistence type="predicted"/>
<comment type="caution">
    <text evidence="3">The sequence shown here is derived from an EMBL/GenBank/DDBJ whole genome shotgun (WGS) entry which is preliminary data.</text>
</comment>
<dbReference type="SUPFAM" id="SSF50249">
    <property type="entry name" value="Nucleic acid-binding proteins"/>
    <property type="match status" value="1"/>
</dbReference>
<accession>A0ABR4J667</accession>
<sequence>MSAFTTSLRSLLSAAPHTVPTTRAFSSSASRALTRVSVTGRLGATPELRTNKNGTEYISYSIASREFPRNGEQVTQWWRVAAHKAAQRDFILSLPKGSLLLVEGELNLSKYTDENGAERQSAIINQRTF</sequence>
<dbReference type="EMBL" id="JBFXLU010000202">
    <property type="protein sequence ID" value="KAL2835504.1"/>
    <property type="molecule type" value="Genomic_DNA"/>
</dbReference>
<dbReference type="Proteomes" id="UP001610446">
    <property type="component" value="Unassembled WGS sequence"/>
</dbReference>
<dbReference type="PANTHER" id="PTHR10302">
    <property type="entry name" value="SINGLE-STRANDED DNA-BINDING PROTEIN"/>
    <property type="match status" value="1"/>
</dbReference>
<reference evidence="3 4" key="1">
    <citation type="submission" date="2024-07" db="EMBL/GenBank/DDBJ databases">
        <title>Section-level genome sequencing and comparative genomics of Aspergillus sections Usti and Cavernicolus.</title>
        <authorList>
            <consortium name="Lawrence Berkeley National Laboratory"/>
            <person name="Nybo J.L."/>
            <person name="Vesth T.C."/>
            <person name="Theobald S."/>
            <person name="Frisvad J.C."/>
            <person name="Larsen T.O."/>
            <person name="Kjaerboelling I."/>
            <person name="Rothschild-Mancinelli K."/>
            <person name="Lyhne E.K."/>
            <person name="Kogle M.E."/>
            <person name="Barry K."/>
            <person name="Clum A."/>
            <person name="Na H."/>
            <person name="Ledsgaard L."/>
            <person name="Lin J."/>
            <person name="Lipzen A."/>
            <person name="Kuo A."/>
            <person name="Riley R."/>
            <person name="Mondo S."/>
            <person name="Labutti K."/>
            <person name="Haridas S."/>
            <person name="Pangalinan J."/>
            <person name="Salamov A.A."/>
            <person name="Simmons B.A."/>
            <person name="Magnuson J.K."/>
            <person name="Chen J."/>
            <person name="Drula E."/>
            <person name="Henrissat B."/>
            <person name="Wiebenga A."/>
            <person name="Lubbers R.J."/>
            <person name="Gomes A.C."/>
            <person name="Makela M.R."/>
            <person name="Stajich J."/>
            <person name="Grigoriev I.V."/>
            <person name="Mortensen U.H."/>
            <person name="De Vries R.P."/>
            <person name="Baker S.E."/>
            <person name="Andersen M.R."/>
        </authorList>
    </citation>
    <scope>NUCLEOTIDE SEQUENCE [LARGE SCALE GENOMIC DNA]</scope>
    <source>
        <strain evidence="3 4">CBS 123904</strain>
    </source>
</reference>
<evidence type="ECO:0000256" key="2">
    <source>
        <dbReference type="PROSITE-ProRule" id="PRU00252"/>
    </source>
</evidence>
<dbReference type="CDD" id="cd04496">
    <property type="entry name" value="SSB_OBF"/>
    <property type="match status" value="1"/>
</dbReference>
<keyword evidence="4" id="KW-1185">Reference proteome</keyword>
<organism evidence="3 4">
    <name type="scientific">Aspergillus pseudoustus</name>
    <dbReference type="NCBI Taxonomy" id="1810923"/>
    <lineage>
        <taxon>Eukaryota</taxon>
        <taxon>Fungi</taxon>
        <taxon>Dikarya</taxon>
        <taxon>Ascomycota</taxon>
        <taxon>Pezizomycotina</taxon>
        <taxon>Eurotiomycetes</taxon>
        <taxon>Eurotiomycetidae</taxon>
        <taxon>Eurotiales</taxon>
        <taxon>Aspergillaceae</taxon>
        <taxon>Aspergillus</taxon>
        <taxon>Aspergillus subgen. Nidulantes</taxon>
    </lineage>
</organism>
<evidence type="ECO:0000313" key="4">
    <source>
        <dbReference type="Proteomes" id="UP001610446"/>
    </source>
</evidence>
<protein>
    <recommendedName>
        <fullName evidence="5">SsDNA binding protein</fullName>
    </recommendedName>
</protein>
<dbReference type="PROSITE" id="PS50935">
    <property type="entry name" value="SSB"/>
    <property type="match status" value="1"/>
</dbReference>